<accession>A0ABU1ZLV8</accession>
<keyword evidence="2" id="KW-1185">Reference proteome</keyword>
<comment type="caution">
    <text evidence="1">The sequence shown here is derived from an EMBL/GenBank/DDBJ whole genome shotgun (WGS) entry which is preliminary data.</text>
</comment>
<proteinExistence type="predicted"/>
<dbReference type="RefSeq" id="WP_310341377.1">
    <property type="nucleotide sequence ID" value="NZ_JAVDXO010000003.1"/>
</dbReference>
<sequence length="155" mass="16958">MTAQTTLQLGTDSSTVLCTEDGRVVLQQDLPLGTASLARQWMRHTPPTPLDIEHAIEKTEDVVMPLASKLVRTNLLQLRGSGAALILQGVGAAPDAVLRWNLDEVEDLFNRIAMVSQGRPSGHEALPTVPEFYAAMVIVRESLHHLRFGEVVLQT</sequence>
<evidence type="ECO:0000313" key="2">
    <source>
        <dbReference type="Proteomes" id="UP001268089"/>
    </source>
</evidence>
<dbReference type="Proteomes" id="UP001268089">
    <property type="component" value="Unassembled WGS sequence"/>
</dbReference>
<name>A0ABU1ZLV8_9BURK</name>
<evidence type="ECO:0000313" key="1">
    <source>
        <dbReference type="EMBL" id="MDR7306378.1"/>
    </source>
</evidence>
<organism evidence="1 2">
    <name type="scientific">Rhodoferax saidenbachensis</name>
    <dbReference type="NCBI Taxonomy" id="1484693"/>
    <lineage>
        <taxon>Bacteria</taxon>
        <taxon>Pseudomonadati</taxon>
        <taxon>Pseudomonadota</taxon>
        <taxon>Betaproteobacteria</taxon>
        <taxon>Burkholderiales</taxon>
        <taxon>Comamonadaceae</taxon>
        <taxon>Rhodoferax</taxon>
    </lineage>
</organism>
<gene>
    <name evidence="1" type="ORF">J2X15_001661</name>
</gene>
<dbReference type="EMBL" id="JAVDXO010000003">
    <property type="protein sequence ID" value="MDR7306378.1"/>
    <property type="molecule type" value="Genomic_DNA"/>
</dbReference>
<reference evidence="1 2" key="1">
    <citation type="submission" date="2023-07" db="EMBL/GenBank/DDBJ databases">
        <title>Sorghum-associated microbial communities from plants grown in Nebraska, USA.</title>
        <authorList>
            <person name="Schachtman D."/>
        </authorList>
    </citation>
    <scope>NUCLEOTIDE SEQUENCE [LARGE SCALE GENOMIC DNA]</scope>
    <source>
        <strain evidence="1 2">BE308</strain>
    </source>
</reference>
<protein>
    <submittedName>
        <fullName evidence="1">Uncharacterized protein</fullName>
    </submittedName>
</protein>